<feature type="transmembrane region" description="Helical" evidence="2">
    <location>
        <begin position="210"/>
        <end position="235"/>
    </location>
</feature>
<evidence type="ECO:0000259" key="3">
    <source>
        <dbReference type="Pfam" id="PF00892"/>
    </source>
</evidence>
<feature type="transmembrane region" description="Helical" evidence="2">
    <location>
        <begin position="271"/>
        <end position="288"/>
    </location>
</feature>
<feature type="transmembrane region" description="Helical" evidence="2">
    <location>
        <begin position="294"/>
        <end position="314"/>
    </location>
</feature>
<feature type="transmembrane region" description="Helical" evidence="2">
    <location>
        <begin position="65"/>
        <end position="83"/>
    </location>
</feature>
<feature type="transmembrane region" description="Helical" evidence="2">
    <location>
        <begin position="122"/>
        <end position="140"/>
    </location>
</feature>
<reference evidence="4 5" key="1">
    <citation type="submission" date="2019-09" db="EMBL/GenBank/DDBJ databases">
        <title>Whole genome shotgun sequencing (WGS) of Ellagibacter isourolithinifaciens DSM 104140(T) and Adlercreutzia muris DSM 29508(T).</title>
        <authorList>
            <person name="Stoll D.A."/>
            <person name="Danylec N."/>
            <person name="Huch M."/>
        </authorList>
    </citation>
    <scope>NUCLEOTIDE SEQUENCE [LARGE SCALE GENOMIC DNA]</scope>
    <source>
        <strain evidence="4 5">DSM 104140</strain>
    </source>
</reference>
<evidence type="ECO:0000313" key="4">
    <source>
        <dbReference type="EMBL" id="KAB1638785.1"/>
    </source>
</evidence>
<comment type="caution">
    <text evidence="4">The sequence shown here is derived from an EMBL/GenBank/DDBJ whole genome shotgun (WGS) entry which is preliminary data.</text>
</comment>
<feature type="transmembrane region" description="Helical" evidence="2">
    <location>
        <begin position="147"/>
        <end position="166"/>
    </location>
</feature>
<protein>
    <submittedName>
        <fullName evidence="4">DMT family transporter</fullName>
    </submittedName>
</protein>
<evidence type="ECO:0000256" key="1">
    <source>
        <dbReference type="ARBA" id="ARBA00007362"/>
    </source>
</evidence>
<dbReference type="InterPro" id="IPR000620">
    <property type="entry name" value="EamA_dom"/>
</dbReference>
<keyword evidence="2" id="KW-1133">Transmembrane helix</keyword>
<proteinExistence type="inferred from homology"/>
<feature type="domain" description="EamA" evidence="3">
    <location>
        <begin position="178"/>
        <end position="309"/>
    </location>
</feature>
<evidence type="ECO:0000313" key="5">
    <source>
        <dbReference type="Proteomes" id="UP000468668"/>
    </source>
</evidence>
<keyword evidence="5" id="KW-1185">Reference proteome</keyword>
<dbReference type="GO" id="GO:0016020">
    <property type="term" value="C:membrane"/>
    <property type="evidence" value="ECO:0007669"/>
    <property type="project" value="InterPro"/>
</dbReference>
<name>A0A6N6NMJ5_9ACTN</name>
<dbReference type="Proteomes" id="UP000468668">
    <property type="component" value="Unassembled WGS sequence"/>
</dbReference>
<dbReference type="AlphaFoldDB" id="A0A6N6NMJ5"/>
<dbReference type="InterPro" id="IPR037185">
    <property type="entry name" value="EmrE-like"/>
</dbReference>
<sequence>MPVANVTAPNEAASCKATPSEATKVRAIATLEVFLGGASYGFMATSYKLSYAAGFTSNQVVAGQGWFGLILFAIAFAVSMARGKRWQRVGARSALSLMGLGCITCCTSIFYCYAMSVLPVSVALTLLFQFTWIGTVLQIVLTRKPPVLSQVIAAAVVVAGTVLASGVYKTGIAGYDSLGLVCGFGAAISCACFVTFSGRVKAPCSNEQRGMIVCAGVVIASHMVCPDFIVSGALLDGFAPYAFVCGLFGMTLPVLLFGLGTPHLTPGMSTIMTSAELPAGLLLAMLVLGEPISAVEWLGVAIILAGVCIAQVRLGKRTETTPLPTD</sequence>
<feature type="transmembrane region" description="Helical" evidence="2">
    <location>
        <begin position="95"/>
        <end position="116"/>
    </location>
</feature>
<gene>
    <name evidence="4" type="ORF">F8C90_08015</name>
</gene>
<dbReference type="OrthoDB" id="3180815at2"/>
<feature type="transmembrane region" description="Helical" evidence="2">
    <location>
        <begin position="241"/>
        <end position="259"/>
    </location>
</feature>
<dbReference type="Pfam" id="PF00892">
    <property type="entry name" value="EamA"/>
    <property type="match status" value="1"/>
</dbReference>
<feature type="transmembrane region" description="Helical" evidence="2">
    <location>
        <begin position="178"/>
        <end position="198"/>
    </location>
</feature>
<dbReference type="SUPFAM" id="SSF103481">
    <property type="entry name" value="Multidrug resistance efflux transporter EmrE"/>
    <property type="match status" value="2"/>
</dbReference>
<dbReference type="EMBL" id="WAJR01000021">
    <property type="protein sequence ID" value="KAB1638785.1"/>
    <property type="molecule type" value="Genomic_DNA"/>
</dbReference>
<organism evidence="4 5">
    <name type="scientific">Ellagibacter isourolithinifaciens</name>
    <dbReference type="NCBI Taxonomy" id="2137581"/>
    <lineage>
        <taxon>Bacteria</taxon>
        <taxon>Bacillati</taxon>
        <taxon>Actinomycetota</taxon>
        <taxon>Coriobacteriia</taxon>
        <taxon>Eggerthellales</taxon>
        <taxon>Eggerthellaceae</taxon>
        <taxon>Ellagibacter</taxon>
    </lineage>
</organism>
<keyword evidence="2" id="KW-0812">Transmembrane</keyword>
<keyword evidence="2" id="KW-0472">Membrane</keyword>
<accession>A0A6N6NMJ5</accession>
<comment type="similarity">
    <text evidence="1">Belongs to the EamA transporter family.</text>
</comment>
<evidence type="ECO:0000256" key="2">
    <source>
        <dbReference type="SAM" id="Phobius"/>
    </source>
</evidence>